<dbReference type="AlphaFoldDB" id="A0A381YHH6"/>
<dbReference type="PANTHER" id="PTHR13812:SF19">
    <property type="entry name" value="KETIMINE REDUCTASE MU-CRYSTALLIN"/>
    <property type="match status" value="1"/>
</dbReference>
<evidence type="ECO:0000313" key="1">
    <source>
        <dbReference type="EMBL" id="SVA76538.1"/>
    </source>
</evidence>
<dbReference type="PANTHER" id="PTHR13812">
    <property type="entry name" value="KETIMINE REDUCTASE MU-CRYSTALLIN"/>
    <property type="match status" value="1"/>
</dbReference>
<sequence length="369" mass="40907">MADQKVEFHYLNQPEMIKAGVMNMTDCVDVMEKTFSIMGRGDYILGGPSHNHHGMMIQFPKDPKGPKMPVEGPDRRFMACVSYLGGDYHLCGTKWYGSNSENLKKNLPRSIHLIIINDPETGVPIAMMEGNLISAMRTGAVVGLGARYLASPEGQMAGIIAAGPISRTCLMALAVGLPQLKEARVYDLDYKKALLFSKEMSQELDIDVHPVANIQDAVRDCDAVSTAASGKTIPKFDKNWFKDGAYIALSSNADLPDELWLNSTLVADNWKMHIDWREEINSKNHSKIPIHGKLHGLIKSRKISDEDISEMGDIVTKKKNVIRGGGSVNIFLTGGMGIEDISWAYEIYKKAIKKSLGNSLKLWDTPYLY</sequence>
<dbReference type="InterPro" id="IPR023401">
    <property type="entry name" value="ODC_N"/>
</dbReference>
<dbReference type="GO" id="GO:0005737">
    <property type="term" value="C:cytoplasm"/>
    <property type="evidence" value="ECO:0007669"/>
    <property type="project" value="TreeGrafter"/>
</dbReference>
<dbReference type="InterPro" id="IPR003462">
    <property type="entry name" value="ODC_Mu_crystall"/>
</dbReference>
<dbReference type="Gene3D" id="3.40.50.720">
    <property type="entry name" value="NAD(P)-binding Rossmann-like Domain"/>
    <property type="match status" value="1"/>
</dbReference>
<organism evidence="1">
    <name type="scientific">marine metagenome</name>
    <dbReference type="NCBI Taxonomy" id="408172"/>
    <lineage>
        <taxon>unclassified sequences</taxon>
        <taxon>metagenomes</taxon>
        <taxon>ecological metagenomes</taxon>
    </lineage>
</organism>
<dbReference type="EMBL" id="UINC01018260">
    <property type="protein sequence ID" value="SVA76538.1"/>
    <property type="molecule type" value="Genomic_DNA"/>
</dbReference>
<reference evidence="1" key="1">
    <citation type="submission" date="2018-05" db="EMBL/GenBank/DDBJ databases">
        <authorList>
            <person name="Lanie J.A."/>
            <person name="Ng W.-L."/>
            <person name="Kazmierczak K.M."/>
            <person name="Andrzejewski T.M."/>
            <person name="Davidsen T.M."/>
            <person name="Wayne K.J."/>
            <person name="Tettelin H."/>
            <person name="Glass J.I."/>
            <person name="Rusch D."/>
            <person name="Podicherti R."/>
            <person name="Tsui H.-C.T."/>
            <person name="Winkler M.E."/>
        </authorList>
    </citation>
    <scope>NUCLEOTIDE SEQUENCE</scope>
</reference>
<accession>A0A381YHH6</accession>
<name>A0A381YHH6_9ZZZZ</name>
<dbReference type="SUPFAM" id="SSF51735">
    <property type="entry name" value="NAD(P)-binding Rossmann-fold domains"/>
    <property type="match status" value="1"/>
</dbReference>
<dbReference type="Pfam" id="PF02423">
    <property type="entry name" value="OCD_Mu_crystall"/>
    <property type="match status" value="1"/>
</dbReference>
<dbReference type="PIRSF" id="PIRSF001439">
    <property type="entry name" value="CryM"/>
    <property type="match status" value="1"/>
</dbReference>
<evidence type="ECO:0008006" key="2">
    <source>
        <dbReference type="Google" id="ProtNLM"/>
    </source>
</evidence>
<dbReference type="InterPro" id="IPR036291">
    <property type="entry name" value="NAD(P)-bd_dom_sf"/>
</dbReference>
<dbReference type="Gene3D" id="3.30.1780.10">
    <property type="entry name" value="ornithine cyclodeaminase, domain 1"/>
    <property type="match status" value="1"/>
</dbReference>
<protein>
    <recommendedName>
        <fullName evidence="2">Ornithine cyclodeaminase</fullName>
    </recommendedName>
</protein>
<proteinExistence type="predicted"/>
<gene>
    <name evidence="1" type="ORF">METZ01_LOCUS129392</name>
</gene>